<dbReference type="EMBL" id="GGEC01056585">
    <property type="protein sequence ID" value="MBX37069.1"/>
    <property type="molecule type" value="Transcribed_RNA"/>
</dbReference>
<evidence type="ECO:0000313" key="2">
    <source>
        <dbReference type="EMBL" id="MBX37069.1"/>
    </source>
</evidence>
<keyword evidence="1" id="KW-0472">Membrane</keyword>
<proteinExistence type="predicted"/>
<accession>A0A2P2N3L6</accession>
<feature type="transmembrane region" description="Helical" evidence="1">
    <location>
        <begin position="20"/>
        <end position="43"/>
    </location>
</feature>
<keyword evidence="1" id="KW-1133">Transmembrane helix</keyword>
<organism evidence="2">
    <name type="scientific">Rhizophora mucronata</name>
    <name type="common">Asiatic mangrove</name>
    <dbReference type="NCBI Taxonomy" id="61149"/>
    <lineage>
        <taxon>Eukaryota</taxon>
        <taxon>Viridiplantae</taxon>
        <taxon>Streptophyta</taxon>
        <taxon>Embryophyta</taxon>
        <taxon>Tracheophyta</taxon>
        <taxon>Spermatophyta</taxon>
        <taxon>Magnoliopsida</taxon>
        <taxon>eudicotyledons</taxon>
        <taxon>Gunneridae</taxon>
        <taxon>Pentapetalae</taxon>
        <taxon>rosids</taxon>
        <taxon>fabids</taxon>
        <taxon>Malpighiales</taxon>
        <taxon>Rhizophoraceae</taxon>
        <taxon>Rhizophora</taxon>
    </lineage>
</organism>
<name>A0A2P2N3L6_RHIMU</name>
<keyword evidence="1" id="KW-0812">Transmembrane</keyword>
<reference evidence="2" key="1">
    <citation type="submission" date="2018-02" db="EMBL/GenBank/DDBJ databases">
        <title>Rhizophora mucronata_Transcriptome.</title>
        <authorList>
            <person name="Meera S.P."/>
            <person name="Sreeshan A."/>
            <person name="Augustine A."/>
        </authorList>
    </citation>
    <scope>NUCLEOTIDE SEQUENCE</scope>
    <source>
        <tissue evidence="2">Leaf</tissue>
    </source>
</reference>
<sequence>MDFDKLVTDRIDFGKYLVSVPFLALWPSLVSRHLCGAIFVWYYESKDTHISFKIFMELYYLLTRLLVGYHKVLVGR</sequence>
<protein>
    <submittedName>
        <fullName evidence="2">Uncharacterized protein</fullName>
    </submittedName>
</protein>
<dbReference type="AlphaFoldDB" id="A0A2P2N3L6"/>
<evidence type="ECO:0000256" key="1">
    <source>
        <dbReference type="SAM" id="Phobius"/>
    </source>
</evidence>